<organism evidence="3 4">
    <name type="scientific">Noviherbaspirillum saxi</name>
    <dbReference type="NCBI Taxonomy" id="2320863"/>
    <lineage>
        <taxon>Bacteria</taxon>
        <taxon>Pseudomonadati</taxon>
        <taxon>Pseudomonadota</taxon>
        <taxon>Betaproteobacteria</taxon>
        <taxon>Burkholderiales</taxon>
        <taxon>Oxalobacteraceae</taxon>
        <taxon>Noviherbaspirillum</taxon>
    </lineage>
</organism>
<comment type="similarity">
    <text evidence="1">Belongs to the short-chain dehydrogenases/reductases (SDR) family.</text>
</comment>
<dbReference type="InterPro" id="IPR020904">
    <property type="entry name" value="Sc_DH/Rdtase_CS"/>
</dbReference>
<evidence type="ECO:0000256" key="2">
    <source>
        <dbReference type="ARBA" id="ARBA00023002"/>
    </source>
</evidence>
<keyword evidence="4" id="KW-1185">Reference proteome</keyword>
<dbReference type="InterPro" id="IPR036291">
    <property type="entry name" value="NAD(P)-bd_dom_sf"/>
</dbReference>
<comment type="caution">
    <text evidence="3">The sequence shown here is derived from an EMBL/GenBank/DDBJ whole genome shotgun (WGS) entry which is preliminary data.</text>
</comment>
<evidence type="ECO:0000256" key="1">
    <source>
        <dbReference type="ARBA" id="ARBA00006484"/>
    </source>
</evidence>
<protein>
    <submittedName>
        <fullName evidence="3">SDR family oxidoreductase</fullName>
    </submittedName>
</protein>
<dbReference type="EMBL" id="QYUO01000003">
    <property type="protein sequence ID" value="RJF92385.1"/>
    <property type="molecule type" value="Genomic_DNA"/>
</dbReference>
<dbReference type="GO" id="GO:0016491">
    <property type="term" value="F:oxidoreductase activity"/>
    <property type="evidence" value="ECO:0007669"/>
    <property type="project" value="UniProtKB-KW"/>
</dbReference>
<sequence>MEKRQDVKTAVISGGGTGLGLATALELRSRGYRVIALGFDTEPELEGAGIDFRRMDITDELALQTLAGQEPHVHLLINAAGTILHEGREHTVPGFRKVIDVNLHGTQLACLLFRQALAAAHGNIINFASMWSFFGSARNPGYAASKGAVVALTRSLAVAYAEDGIRVNAVAPGWIESRMSVNALNDPERGPAIRKRVPAGFWGKPVDIAKAACFLASDDARYITGVTLPVDGGYSIA</sequence>
<dbReference type="PRINTS" id="PR00080">
    <property type="entry name" value="SDRFAMILY"/>
</dbReference>
<dbReference type="Gene3D" id="3.40.50.720">
    <property type="entry name" value="NAD(P)-binding Rossmann-like Domain"/>
    <property type="match status" value="1"/>
</dbReference>
<reference evidence="4" key="1">
    <citation type="submission" date="2018-09" db="EMBL/GenBank/DDBJ databases">
        <authorList>
            <person name="Zhu H."/>
        </authorList>
    </citation>
    <scope>NUCLEOTIDE SEQUENCE [LARGE SCALE GENOMIC DNA]</scope>
    <source>
        <strain evidence="4">K1R23-30</strain>
    </source>
</reference>
<dbReference type="RefSeq" id="WP_119772270.1">
    <property type="nucleotide sequence ID" value="NZ_QYUO01000003.1"/>
</dbReference>
<dbReference type="AlphaFoldDB" id="A0A3A3FM08"/>
<dbReference type="OrthoDB" id="9803333at2"/>
<proteinExistence type="inferred from homology"/>
<dbReference type="PANTHER" id="PTHR24321:SF8">
    <property type="entry name" value="ESTRADIOL 17-BETA-DEHYDROGENASE 8-RELATED"/>
    <property type="match status" value="1"/>
</dbReference>
<gene>
    <name evidence="3" type="ORF">D3871_27590</name>
</gene>
<dbReference type="Pfam" id="PF13561">
    <property type="entry name" value="adh_short_C2"/>
    <property type="match status" value="1"/>
</dbReference>
<accession>A0A3A3FM08</accession>
<dbReference type="CDD" id="cd05233">
    <property type="entry name" value="SDR_c"/>
    <property type="match status" value="1"/>
</dbReference>
<dbReference type="SUPFAM" id="SSF51735">
    <property type="entry name" value="NAD(P)-binding Rossmann-fold domains"/>
    <property type="match status" value="1"/>
</dbReference>
<dbReference type="InterPro" id="IPR002347">
    <property type="entry name" value="SDR_fam"/>
</dbReference>
<dbReference type="Proteomes" id="UP000265955">
    <property type="component" value="Unassembled WGS sequence"/>
</dbReference>
<evidence type="ECO:0000313" key="4">
    <source>
        <dbReference type="Proteomes" id="UP000265955"/>
    </source>
</evidence>
<dbReference type="PANTHER" id="PTHR24321">
    <property type="entry name" value="DEHYDROGENASES, SHORT CHAIN"/>
    <property type="match status" value="1"/>
</dbReference>
<dbReference type="FunFam" id="3.40.50.720:FF:000084">
    <property type="entry name" value="Short-chain dehydrogenase reductase"/>
    <property type="match status" value="1"/>
</dbReference>
<evidence type="ECO:0000313" key="3">
    <source>
        <dbReference type="EMBL" id="RJF92385.1"/>
    </source>
</evidence>
<dbReference type="PROSITE" id="PS00061">
    <property type="entry name" value="ADH_SHORT"/>
    <property type="match status" value="1"/>
</dbReference>
<dbReference type="PRINTS" id="PR00081">
    <property type="entry name" value="GDHRDH"/>
</dbReference>
<keyword evidence="2" id="KW-0560">Oxidoreductase</keyword>
<name>A0A3A3FM08_9BURK</name>